<dbReference type="AlphaFoldDB" id="G2XQ75"/>
<dbReference type="Proteomes" id="UP000008177">
    <property type="component" value="Unplaced contigs"/>
</dbReference>
<proteinExistence type="predicted"/>
<evidence type="ECO:0000313" key="2">
    <source>
        <dbReference type="Proteomes" id="UP000008177"/>
    </source>
</evidence>
<dbReference type="HOGENOM" id="CLU_2978828_0_0_1"/>
<sequence length="58" mass="6461">MSPSIQTRSLHISMHICMYADPPPLPHVIRYEAEIPFAATVTQRRPSYSIGASCFIGD</sequence>
<dbReference type="InParanoid" id="G2XQ75"/>
<evidence type="ECO:0000313" key="1">
    <source>
        <dbReference type="EMBL" id="CCD42963.1"/>
    </source>
</evidence>
<organism evidence="1 2">
    <name type="scientific">Botryotinia fuckeliana (strain T4)</name>
    <name type="common">Noble rot fungus</name>
    <name type="synonym">Botrytis cinerea</name>
    <dbReference type="NCBI Taxonomy" id="999810"/>
    <lineage>
        <taxon>Eukaryota</taxon>
        <taxon>Fungi</taxon>
        <taxon>Dikarya</taxon>
        <taxon>Ascomycota</taxon>
        <taxon>Pezizomycotina</taxon>
        <taxon>Leotiomycetes</taxon>
        <taxon>Helotiales</taxon>
        <taxon>Sclerotiniaceae</taxon>
        <taxon>Botrytis</taxon>
    </lineage>
</organism>
<protein>
    <submittedName>
        <fullName evidence="1">Uncharacterized protein</fullName>
    </submittedName>
</protein>
<gene>
    <name evidence="1" type="ORF">BofuT4_uP070390.1</name>
</gene>
<reference evidence="2" key="1">
    <citation type="journal article" date="2011" name="PLoS Genet.">
        <title>Genomic analysis of the necrotrophic fungal pathogens Sclerotinia sclerotiorum and Botrytis cinerea.</title>
        <authorList>
            <person name="Amselem J."/>
            <person name="Cuomo C.A."/>
            <person name="van Kan J.A."/>
            <person name="Viaud M."/>
            <person name="Benito E.P."/>
            <person name="Couloux A."/>
            <person name="Coutinho P.M."/>
            <person name="de Vries R.P."/>
            <person name="Dyer P.S."/>
            <person name="Fillinger S."/>
            <person name="Fournier E."/>
            <person name="Gout L."/>
            <person name="Hahn M."/>
            <person name="Kohn L."/>
            <person name="Lapalu N."/>
            <person name="Plummer K.M."/>
            <person name="Pradier J.M."/>
            <person name="Quevillon E."/>
            <person name="Sharon A."/>
            <person name="Simon A."/>
            <person name="ten Have A."/>
            <person name="Tudzynski B."/>
            <person name="Tudzynski P."/>
            <person name="Wincker P."/>
            <person name="Andrew M."/>
            <person name="Anthouard V."/>
            <person name="Beever R.E."/>
            <person name="Beffa R."/>
            <person name="Benoit I."/>
            <person name="Bouzid O."/>
            <person name="Brault B."/>
            <person name="Chen Z."/>
            <person name="Choquer M."/>
            <person name="Collemare J."/>
            <person name="Cotton P."/>
            <person name="Danchin E.G."/>
            <person name="Da Silva C."/>
            <person name="Gautier A."/>
            <person name="Giraud C."/>
            <person name="Giraud T."/>
            <person name="Gonzalez C."/>
            <person name="Grossetete S."/>
            <person name="Guldener U."/>
            <person name="Henrissat B."/>
            <person name="Howlett B.J."/>
            <person name="Kodira C."/>
            <person name="Kretschmer M."/>
            <person name="Lappartient A."/>
            <person name="Leroch M."/>
            <person name="Levis C."/>
            <person name="Mauceli E."/>
            <person name="Neuveglise C."/>
            <person name="Oeser B."/>
            <person name="Pearson M."/>
            <person name="Poulain J."/>
            <person name="Poussereau N."/>
            <person name="Quesneville H."/>
            <person name="Rascle C."/>
            <person name="Schumacher J."/>
            <person name="Segurens B."/>
            <person name="Sexton A."/>
            <person name="Silva E."/>
            <person name="Sirven C."/>
            <person name="Soanes D.M."/>
            <person name="Talbot N.J."/>
            <person name="Templeton M."/>
            <person name="Yandava C."/>
            <person name="Yarden O."/>
            <person name="Zeng Q."/>
            <person name="Rollins J.A."/>
            <person name="Lebrun M.H."/>
            <person name="Dickman M."/>
        </authorList>
    </citation>
    <scope>NUCLEOTIDE SEQUENCE [LARGE SCALE GENOMIC DNA]</scope>
    <source>
        <strain evidence="2">T4</strain>
    </source>
</reference>
<dbReference type="EMBL" id="FQ790251">
    <property type="protein sequence ID" value="CCD42963.1"/>
    <property type="molecule type" value="Genomic_DNA"/>
</dbReference>
<accession>G2XQ75</accession>
<name>G2XQ75_BOTF4</name>